<dbReference type="AlphaFoldDB" id="A0A150QWU2"/>
<dbReference type="InterPro" id="IPR050627">
    <property type="entry name" value="Nitroreductase/BluB"/>
</dbReference>
<dbReference type="Pfam" id="PF00881">
    <property type="entry name" value="Nitroreductase"/>
    <property type="match status" value="1"/>
</dbReference>
<dbReference type="OrthoDB" id="9798230at2"/>
<accession>A0A150QWU2</accession>
<feature type="transmembrane region" description="Helical" evidence="1">
    <location>
        <begin position="171"/>
        <end position="190"/>
    </location>
</feature>
<dbReference type="Proteomes" id="UP000075260">
    <property type="component" value="Unassembled WGS sequence"/>
</dbReference>
<gene>
    <name evidence="3" type="ORF">BE15_48095</name>
</gene>
<evidence type="ECO:0000313" key="4">
    <source>
        <dbReference type="Proteomes" id="UP000075260"/>
    </source>
</evidence>
<dbReference type="EMBL" id="JEMA01000264">
    <property type="protein sequence ID" value="KYF72431.1"/>
    <property type="molecule type" value="Genomic_DNA"/>
</dbReference>
<evidence type="ECO:0000313" key="3">
    <source>
        <dbReference type="EMBL" id="KYF72431.1"/>
    </source>
</evidence>
<sequence length="209" mass="21762">MTLEELLRSRRSVRSFLPEPPPDAVIERLIELAVTAPSASNKQPWRFVVVKRPEAIAAMAGAVREAVATVAEHVAADGRAGFVAYGDYFTRFEGAPVVIAPIFRGHTVLSGLVAPSLPAELHEAIAAMERDSGLVGASLALMSLLLAAHGAGLGASAMTGPLLAAGRLKEILGVPASWGIVALVAVGYAAGEPAPTDRKAGSKVTRWIR</sequence>
<dbReference type="SUPFAM" id="SSF55469">
    <property type="entry name" value="FMN-dependent nitroreductase-like"/>
    <property type="match status" value="1"/>
</dbReference>
<keyword evidence="1" id="KW-1133">Transmembrane helix</keyword>
<feature type="domain" description="Nitroreductase" evidence="2">
    <location>
        <begin position="7"/>
        <end position="188"/>
    </location>
</feature>
<evidence type="ECO:0000259" key="2">
    <source>
        <dbReference type="Pfam" id="PF00881"/>
    </source>
</evidence>
<feature type="transmembrane region" description="Helical" evidence="1">
    <location>
        <begin position="133"/>
        <end position="151"/>
    </location>
</feature>
<evidence type="ECO:0000256" key="1">
    <source>
        <dbReference type="SAM" id="Phobius"/>
    </source>
</evidence>
<keyword evidence="1" id="KW-0472">Membrane</keyword>
<keyword evidence="1" id="KW-0812">Transmembrane</keyword>
<dbReference type="PANTHER" id="PTHR23026">
    <property type="entry name" value="NADPH NITROREDUCTASE"/>
    <property type="match status" value="1"/>
</dbReference>
<proteinExistence type="predicted"/>
<organism evidence="3 4">
    <name type="scientific">Sorangium cellulosum</name>
    <name type="common">Polyangium cellulosum</name>
    <dbReference type="NCBI Taxonomy" id="56"/>
    <lineage>
        <taxon>Bacteria</taxon>
        <taxon>Pseudomonadati</taxon>
        <taxon>Myxococcota</taxon>
        <taxon>Polyangia</taxon>
        <taxon>Polyangiales</taxon>
        <taxon>Polyangiaceae</taxon>
        <taxon>Sorangium</taxon>
    </lineage>
</organism>
<comment type="caution">
    <text evidence="3">The sequence shown here is derived from an EMBL/GenBank/DDBJ whole genome shotgun (WGS) entry which is preliminary data.</text>
</comment>
<dbReference type="GO" id="GO:0016491">
    <property type="term" value="F:oxidoreductase activity"/>
    <property type="evidence" value="ECO:0007669"/>
    <property type="project" value="InterPro"/>
</dbReference>
<protein>
    <recommendedName>
        <fullName evidence="2">Nitroreductase domain-containing protein</fullName>
    </recommendedName>
</protein>
<dbReference type="PANTHER" id="PTHR23026:SF123">
    <property type="entry name" value="NAD(P)H NITROREDUCTASE RV3131-RELATED"/>
    <property type="match status" value="1"/>
</dbReference>
<dbReference type="InterPro" id="IPR029479">
    <property type="entry name" value="Nitroreductase"/>
</dbReference>
<dbReference type="RefSeq" id="WP_061606364.1">
    <property type="nucleotide sequence ID" value="NZ_CP162579.1"/>
</dbReference>
<dbReference type="Gene3D" id="3.40.109.10">
    <property type="entry name" value="NADH Oxidase"/>
    <property type="match status" value="1"/>
</dbReference>
<reference evidence="3 4" key="1">
    <citation type="submission" date="2014-02" db="EMBL/GenBank/DDBJ databases">
        <title>The small core and large imbalanced accessory genome model reveals a collaborative survival strategy of Sorangium cellulosum strains in nature.</title>
        <authorList>
            <person name="Han K."/>
            <person name="Peng R."/>
            <person name="Blom J."/>
            <person name="Li Y.-Z."/>
        </authorList>
    </citation>
    <scope>NUCLEOTIDE SEQUENCE [LARGE SCALE GENOMIC DNA]</scope>
    <source>
        <strain evidence="3 4">So0008-312</strain>
    </source>
</reference>
<dbReference type="InterPro" id="IPR000415">
    <property type="entry name" value="Nitroreductase-like"/>
</dbReference>
<name>A0A150QWU2_SORCE</name>